<dbReference type="PANTHER" id="PTHR47992">
    <property type="entry name" value="PROTEIN PHOSPHATASE"/>
    <property type="match status" value="1"/>
</dbReference>
<dbReference type="InterPro" id="IPR036457">
    <property type="entry name" value="PPM-type-like_dom_sf"/>
</dbReference>
<gene>
    <name evidence="2" type="ORF">DES41_101994</name>
</gene>
<dbReference type="InterPro" id="IPR015655">
    <property type="entry name" value="PP2C"/>
</dbReference>
<dbReference type="Pfam" id="PF13672">
    <property type="entry name" value="PP2C_2"/>
    <property type="match status" value="1"/>
</dbReference>
<dbReference type="Proteomes" id="UP000252884">
    <property type="component" value="Unassembled WGS sequence"/>
</dbReference>
<proteinExistence type="predicted"/>
<comment type="caution">
    <text evidence="2">The sequence shown here is derived from an EMBL/GenBank/DDBJ whole genome shotgun (WGS) entry which is preliminary data.</text>
</comment>
<dbReference type="SMART" id="SM00332">
    <property type="entry name" value="PP2Cc"/>
    <property type="match status" value="1"/>
</dbReference>
<dbReference type="CDD" id="cd00143">
    <property type="entry name" value="PP2Cc"/>
    <property type="match status" value="1"/>
</dbReference>
<dbReference type="SUPFAM" id="SSF81606">
    <property type="entry name" value="PP2C-like"/>
    <property type="match status" value="1"/>
</dbReference>
<evidence type="ECO:0000313" key="3">
    <source>
        <dbReference type="Proteomes" id="UP000252884"/>
    </source>
</evidence>
<dbReference type="GO" id="GO:0004722">
    <property type="term" value="F:protein serine/threonine phosphatase activity"/>
    <property type="evidence" value="ECO:0007669"/>
    <property type="project" value="InterPro"/>
</dbReference>
<organism evidence="2 3">
    <name type="scientific">Pseudorhodoferax soli</name>
    <dbReference type="NCBI Taxonomy" id="545864"/>
    <lineage>
        <taxon>Bacteria</taxon>
        <taxon>Pseudomonadati</taxon>
        <taxon>Pseudomonadota</taxon>
        <taxon>Betaproteobacteria</taxon>
        <taxon>Burkholderiales</taxon>
        <taxon>Comamonadaceae</taxon>
    </lineage>
</organism>
<dbReference type="OrthoDB" id="9801841at2"/>
<reference evidence="2 3" key="1">
    <citation type="submission" date="2018-07" db="EMBL/GenBank/DDBJ databases">
        <title>Genomic Encyclopedia of Type Strains, Phase IV (KMG-IV): sequencing the most valuable type-strain genomes for metagenomic binning, comparative biology and taxonomic classification.</title>
        <authorList>
            <person name="Goeker M."/>
        </authorList>
    </citation>
    <scope>NUCLEOTIDE SEQUENCE [LARGE SCALE GENOMIC DNA]</scope>
    <source>
        <strain evidence="2 3">DSM 21634</strain>
    </source>
</reference>
<feature type="domain" description="PPM-type phosphatase" evidence="1">
    <location>
        <begin position="2"/>
        <end position="238"/>
    </location>
</feature>
<dbReference type="PROSITE" id="PS51746">
    <property type="entry name" value="PPM_2"/>
    <property type="match status" value="1"/>
</dbReference>
<dbReference type="AlphaFoldDB" id="A0A368YAC6"/>
<dbReference type="InterPro" id="IPR001932">
    <property type="entry name" value="PPM-type_phosphatase-like_dom"/>
</dbReference>
<evidence type="ECO:0000259" key="1">
    <source>
        <dbReference type="PROSITE" id="PS51746"/>
    </source>
</evidence>
<name>A0A368YAC6_9BURK</name>
<dbReference type="SMART" id="SM00331">
    <property type="entry name" value="PP2C_SIG"/>
    <property type="match status" value="1"/>
</dbReference>
<dbReference type="EMBL" id="QPJK01000001">
    <property type="protein sequence ID" value="RCW76388.1"/>
    <property type="molecule type" value="Genomic_DNA"/>
</dbReference>
<keyword evidence="3" id="KW-1185">Reference proteome</keyword>
<evidence type="ECO:0000313" key="2">
    <source>
        <dbReference type="EMBL" id="RCW76388.1"/>
    </source>
</evidence>
<sequence length="295" mass="31822">MRFSVFQVSRRGGRAKNEDRMGYCYTRESGLFVLADGMGGHPEGEAAAQLAVQTLSSLHQQHATPQLPQAGDFLVHALLASHRRILRYGEERGLADKPRTTLVAAVVQGESVTWAHCGDSRLYLVRGGALLARTRDHSYLEQMPADMARAGRVSRNVLYTCLGSPVAPEYQLTGPVALQRGDKILLCSDGLWSSLSDERIVEQLSAMPVAQAVPELVEQALRAAGDTSDNVTALALEWRSADAFASTSGQAPDAFAATVQGTDPKAAVPELDEAAIDRSIAEINEAIRRTAARRN</sequence>
<protein>
    <submittedName>
        <fullName evidence="2">Serine/threonine protein phosphatase PrpC</fullName>
    </submittedName>
</protein>
<accession>A0A368YAC6</accession>
<dbReference type="Gene3D" id="3.60.40.10">
    <property type="entry name" value="PPM-type phosphatase domain"/>
    <property type="match status" value="1"/>
</dbReference>
<dbReference type="RefSeq" id="WP_114466444.1">
    <property type="nucleotide sequence ID" value="NZ_QPJK01000001.1"/>
</dbReference>